<dbReference type="RefSeq" id="WP_264731517.1">
    <property type="nucleotide sequence ID" value="NZ_JAPDNR010000001.1"/>
</dbReference>
<dbReference type="EMBL" id="JAPDNS010000001">
    <property type="protein sequence ID" value="MCW3485292.1"/>
    <property type="molecule type" value="Genomic_DNA"/>
</dbReference>
<feature type="transmembrane region" description="Helical" evidence="1">
    <location>
        <begin position="14"/>
        <end position="36"/>
    </location>
</feature>
<sequence>MKYQLRNIPLLKKILLADFLLGGGTAVIGLCGYPLLSDFMGLPVNLIVIISAVTLAYALVALRLVTQKQPAVSLLRILIYANWIWAFISLALLIWYLPGATIWGAAFLILQVAVVGGLAYVEGTYVTRSGSGNTGTSRSR</sequence>
<keyword evidence="3" id="KW-1185">Reference proteome</keyword>
<evidence type="ECO:0008006" key="4">
    <source>
        <dbReference type="Google" id="ProtNLM"/>
    </source>
</evidence>
<feature type="transmembrane region" description="Helical" evidence="1">
    <location>
        <begin position="77"/>
        <end position="96"/>
    </location>
</feature>
<keyword evidence="1" id="KW-0472">Membrane</keyword>
<accession>A0ABT3IMU8</accession>
<keyword evidence="1" id="KW-1133">Transmembrane helix</keyword>
<feature type="transmembrane region" description="Helical" evidence="1">
    <location>
        <begin position="102"/>
        <end position="121"/>
    </location>
</feature>
<keyword evidence="1" id="KW-0812">Transmembrane</keyword>
<evidence type="ECO:0000256" key="1">
    <source>
        <dbReference type="SAM" id="Phobius"/>
    </source>
</evidence>
<evidence type="ECO:0000313" key="3">
    <source>
        <dbReference type="Proteomes" id="UP001207742"/>
    </source>
</evidence>
<dbReference type="Proteomes" id="UP001207742">
    <property type="component" value="Unassembled WGS sequence"/>
</dbReference>
<gene>
    <name evidence="2" type="ORF">OL497_15385</name>
</gene>
<feature type="transmembrane region" description="Helical" evidence="1">
    <location>
        <begin position="42"/>
        <end position="65"/>
    </location>
</feature>
<comment type="caution">
    <text evidence="2">The sequence shown here is derived from an EMBL/GenBank/DDBJ whole genome shotgun (WGS) entry which is preliminary data.</text>
</comment>
<protein>
    <recommendedName>
        <fullName evidence="4">Integral membrane protein</fullName>
    </recommendedName>
</protein>
<reference evidence="2 3" key="1">
    <citation type="submission" date="2022-10" db="EMBL/GenBank/DDBJ databases">
        <title>Chitinophaga nivalis PC15 sp. nov., isolated from Pyeongchang county, South Korea.</title>
        <authorList>
            <person name="Trinh H.N."/>
        </authorList>
    </citation>
    <scope>NUCLEOTIDE SEQUENCE [LARGE SCALE GENOMIC DNA]</scope>
    <source>
        <strain evidence="2 3">PC14</strain>
    </source>
</reference>
<name>A0ABT3IMU8_9BACT</name>
<proteinExistence type="predicted"/>
<evidence type="ECO:0000313" key="2">
    <source>
        <dbReference type="EMBL" id="MCW3485292.1"/>
    </source>
</evidence>
<organism evidence="2 3">
    <name type="scientific">Chitinophaga nivalis</name>
    <dbReference type="NCBI Taxonomy" id="2991709"/>
    <lineage>
        <taxon>Bacteria</taxon>
        <taxon>Pseudomonadati</taxon>
        <taxon>Bacteroidota</taxon>
        <taxon>Chitinophagia</taxon>
        <taxon>Chitinophagales</taxon>
        <taxon>Chitinophagaceae</taxon>
        <taxon>Chitinophaga</taxon>
    </lineage>
</organism>